<keyword evidence="7" id="KW-0805">Transcription regulation</keyword>
<reference evidence="11 12" key="1">
    <citation type="submission" date="2016-03" db="EMBL/GenBank/DDBJ databases">
        <title>How can Kluyveromyces marxianus grow so fast - potential evolutionary course in Saccharomyces Complex revealed by comparative genomics.</title>
        <authorList>
            <person name="Mo W."/>
            <person name="Lu W."/>
            <person name="Yang X."/>
            <person name="Qi J."/>
            <person name="Lv H."/>
        </authorList>
    </citation>
    <scope>NUCLEOTIDE SEQUENCE [LARGE SCALE GENOMIC DNA]</scope>
    <source>
        <strain evidence="11 12">FIM1</strain>
    </source>
</reference>
<name>A0ABX6EZT5_KLUMA</name>
<keyword evidence="4" id="KW-0678">Repressor</keyword>
<dbReference type="InterPro" id="IPR023696">
    <property type="entry name" value="Ureohydrolase_dom_sf"/>
</dbReference>
<comment type="subcellular location">
    <subcellularLocation>
        <location evidence="1">Nucleus</location>
    </subcellularLocation>
</comment>
<dbReference type="PANTHER" id="PTHR10625">
    <property type="entry name" value="HISTONE DEACETYLASE HDAC1-RELATED"/>
    <property type="match status" value="1"/>
</dbReference>
<evidence type="ECO:0000256" key="8">
    <source>
        <dbReference type="ARBA" id="ARBA00023163"/>
    </source>
</evidence>
<sequence length="437" mass="50382">MKFFICTSAFQSQVADLLPCNNGQKSQLIYTLLRSYKLLEHFNDVIGTSLAGIEDMKRFHSEKYLKLILNQDYSIDDQDSNPVLQLADIARRFYQNSGTDVEEHWFDNEHDLYRYYAASFVGESDEDSKEEYLEEVDSELLEKYGLQHDCPLFPYLSMYVQVITGATLSLLQFTQREVPSIAINWDGGRHHALKEYASGFCYVNDIVLLIQSLRRKGWNKVTYVDFDLHHGDGVAKALQFSKNIQTISVHLYESGFFPGTGSLNETRNAKEMVNVPVLHGMDDEYLKELMCKIVNPLVESFDADCIVIQCGADGLGGDKYNEWQLTIGGLTQAIISVMRLFKHKQIFLLGGGGYNPLLVARFYTFLTAKVLETFGDIPCAIDENDEDLLIRDHEFIELYEKENYRYWSYDNEGELKRGLRNDNKKSYVQELKEFYHL</sequence>
<dbReference type="SUPFAM" id="SSF52768">
    <property type="entry name" value="Arginase/deacetylase"/>
    <property type="match status" value="1"/>
</dbReference>
<evidence type="ECO:0000256" key="3">
    <source>
        <dbReference type="ARBA" id="ARBA00012111"/>
    </source>
</evidence>
<dbReference type="PRINTS" id="PR01270">
    <property type="entry name" value="HDASUPER"/>
</dbReference>
<evidence type="ECO:0000259" key="10">
    <source>
        <dbReference type="Pfam" id="PF00850"/>
    </source>
</evidence>
<dbReference type="PANTHER" id="PTHR10625:SF14">
    <property type="entry name" value="HISTONE DEACETYLASE 8"/>
    <property type="match status" value="1"/>
</dbReference>
<evidence type="ECO:0000256" key="2">
    <source>
        <dbReference type="ARBA" id="ARBA00006457"/>
    </source>
</evidence>
<comment type="similarity">
    <text evidence="2">Belongs to the histone deacetylase family. HD type 1 subfamily.</text>
</comment>
<dbReference type="InterPro" id="IPR000286">
    <property type="entry name" value="HDACs"/>
</dbReference>
<dbReference type="Pfam" id="PF00850">
    <property type="entry name" value="Hist_deacetyl"/>
    <property type="match status" value="1"/>
</dbReference>
<reference evidence="11 12" key="2">
    <citation type="submission" date="2019-11" db="EMBL/GenBank/DDBJ databases">
        <authorList>
            <person name="Lu H."/>
        </authorList>
    </citation>
    <scope>NUCLEOTIDE SEQUENCE [LARGE SCALE GENOMIC DNA]</scope>
    <source>
        <strain evidence="11 12">FIM1</strain>
    </source>
</reference>
<evidence type="ECO:0000313" key="12">
    <source>
        <dbReference type="Proteomes" id="UP000422736"/>
    </source>
</evidence>
<feature type="domain" description="Histone deacetylase" evidence="10">
    <location>
        <begin position="23"/>
        <end position="368"/>
    </location>
</feature>
<keyword evidence="9" id="KW-0539">Nucleus</keyword>
<evidence type="ECO:0000256" key="9">
    <source>
        <dbReference type="ARBA" id="ARBA00023242"/>
    </source>
</evidence>
<protein>
    <recommendedName>
        <fullName evidence="3">histone deacetylase</fullName>
        <ecNumber evidence="3">3.5.1.98</ecNumber>
    </recommendedName>
</protein>
<dbReference type="InterPro" id="IPR023801">
    <property type="entry name" value="His_deacetylse_dom"/>
</dbReference>
<accession>A0ABX6EZT5</accession>
<dbReference type="Gene3D" id="3.40.800.20">
    <property type="entry name" value="Histone deacetylase domain"/>
    <property type="match status" value="1"/>
</dbReference>
<evidence type="ECO:0000256" key="4">
    <source>
        <dbReference type="ARBA" id="ARBA00022491"/>
    </source>
</evidence>
<evidence type="ECO:0000256" key="5">
    <source>
        <dbReference type="ARBA" id="ARBA00022801"/>
    </source>
</evidence>
<keyword evidence="12" id="KW-1185">Reference proteome</keyword>
<evidence type="ECO:0000256" key="7">
    <source>
        <dbReference type="ARBA" id="ARBA00023015"/>
    </source>
</evidence>
<gene>
    <name evidence="11" type="primary">HOS1</name>
    <name evidence="11" type="ORF">FIM1_5078</name>
</gene>
<dbReference type="Proteomes" id="UP000422736">
    <property type="component" value="Chromosome 8"/>
</dbReference>
<proteinExistence type="inferred from homology"/>
<evidence type="ECO:0000313" key="11">
    <source>
        <dbReference type="EMBL" id="QGN17869.1"/>
    </source>
</evidence>
<organism evidence="11 12">
    <name type="scientific">Kluyveromyces marxianus</name>
    <name type="common">Yeast</name>
    <name type="synonym">Candida kefyr</name>
    <dbReference type="NCBI Taxonomy" id="4911"/>
    <lineage>
        <taxon>Eukaryota</taxon>
        <taxon>Fungi</taxon>
        <taxon>Dikarya</taxon>
        <taxon>Ascomycota</taxon>
        <taxon>Saccharomycotina</taxon>
        <taxon>Saccharomycetes</taxon>
        <taxon>Saccharomycetales</taxon>
        <taxon>Saccharomycetaceae</taxon>
        <taxon>Kluyveromyces</taxon>
    </lineage>
</organism>
<keyword evidence="5" id="KW-0378">Hydrolase</keyword>
<evidence type="ECO:0000256" key="1">
    <source>
        <dbReference type="ARBA" id="ARBA00004123"/>
    </source>
</evidence>
<keyword evidence="8" id="KW-0804">Transcription</keyword>
<dbReference type="InterPro" id="IPR037138">
    <property type="entry name" value="His_deacetylse_dom_sf"/>
</dbReference>
<evidence type="ECO:0000256" key="6">
    <source>
        <dbReference type="ARBA" id="ARBA00022853"/>
    </source>
</evidence>
<dbReference type="EC" id="3.5.1.98" evidence="3"/>
<keyword evidence="6" id="KW-0156">Chromatin regulator</keyword>
<dbReference type="EMBL" id="CP015060">
    <property type="protein sequence ID" value="QGN17869.1"/>
    <property type="molecule type" value="Genomic_DNA"/>
</dbReference>